<dbReference type="PANTHER" id="PTHR48021:SF1">
    <property type="entry name" value="GH07001P-RELATED"/>
    <property type="match status" value="1"/>
</dbReference>
<dbReference type="Gene3D" id="1.20.1250.20">
    <property type="entry name" value="MFS general substrate transporter like domains"/>
    <property type="match status" value="1"/>
</dbReference>
<feature type="transmembrane region" description="Helical" evidence="5">
    <location>
        <begin position="113"/>
        <end position="131"/>
    </location>
</feature>
<evidence type="ECO:0000256" key="1">
    <source>
        <dbReference type="ARBA" id="ARBA00004141"/>
    </source>
</evidence>
<evidence type="ECO:0000313" key="7">
    <source>
        <dbReference type="EMBL" id="CAL4216743.1"/>
    </source>
</evidence>
<gene>
    <name evidence="7" type="ORF">MNOR_LOCUS38778</name>
</gene>
<dbReference type="InterPro" id="IPR005829">
    <property type="entry name" value="Sugar_transporter_CS"/>
</dbReference>
<proteinExistence type="predicted"/>
<dbReference type="PROSITE" id="PS50850">
    <property type="entry name" value="MFS"/>
    <property type="match status" value="1"/>
</dbReference>
<keyword evidence="4 5" id="KW-0472">Membrane</keyword>
<evidence type="ECO:0000256" key="2">
    <source>
        <dbReference type="ARBA" id="ARBA00022692"/>
    </source>
</evidence>
<evidence type="ECO:0000256" key="5">
    <source>
        <dbReference type="SAM" id="Phobius"/>
    </source>
</evidence>
<reference evidence="7 8" key="1">
    <citation type="submission" date="2024-05" db="EMBL/GenBank/DDBJ databases">
        <authorList>
            <person name="Wallberg A."/>
        </authorList>
    </citation>
    <scope>NUCLEOTIDE SEQUENCE [LARGE SCALE GENOMIC DNA]</scope>
</reference>
<evidence type="ECO:0000256" key="4">
    <source>
        <dbReference type="ARBA" id="ARBA00023136"/>
    </source>
</evidence>
<feature type="non-terminal residue" evidence="7">
    <location>
        <position position="1"/>
    </location>
</feature>
<dbReference type="Proteomes" id="UP001497623">
    <property type="component" value="Unassembled WGS sequence"/>
</dbReference>
<keyword evidence="2 5" id="KW-0812">Transmembrane</keyword>
<dbReference type="InterPro" id="IPR005828">
    <property type="entry name" value="MFS_sugar_transport-like"/>
</dbReference>
<comment type="caution">
    <text evidence="7">The sequence shown here is derived from an EMBL/GenBank/DDBJ whole genome shotgun (WGS) entry which is preliminary data.</text>
</comment>
<dbReference type="GO" id="GO:0016020">
    <property type="term" value="C:membrane"/>
    <property type="evidence" value="ECO:0007669"/>
    <property type="project" value="UniProtKB-SubCell"/>
</dbReference>
<name>A0AAV2SMW8_MEGNR</name>
<comment type="subcellular location">
    <subcellularLocation>
        <location evidence="1">Membrane</location>
        <topology evidence="1">Multi-pass membrane protein</topology>
    </subcellularLocation>
</comment>
<keyword evidence="3 5" id="KW-1133">Transmembrane helix</keyword>
<feature type="transmembrane region" description="Helical" evidence="5">
    <location>
        <begin position="86"/>
        <end position="107"/>
    </location>
</feature>
<feature type="transmembrane region" description="Helical" evidence="5">
    <location>
        <begin position="27"/>
        <end position="46"/>
    </location>
</feature>
<dbReference type="EMBL" id="CAXKWB010092100">
    <property type="protein sequence ID" value="CAL4216743.1"/>
    <property type="molecule type" value="Genomic_DNA"/>
</dbReference>
<dbReference type="SUPFAM" id="SSF103473">
    <property type="entry name" value="MFS general substrate transporter"/>
    <property type="match status" value="1"/>
</dbReference>
<dbReference type="GO" id="GO:0022857">
    <property type="term" value="F:transmembrane transporter activity"/>
    <property type="evidence" value="ECO:0007669"/>
    <property type="project" value="InterPro"/>
</dbReference>
<feature type="non-terminal residue" evidence="7">
    <location>
        <position position="205"/>
    </location>
</feature>
<dbReference type="InterPro" id="IPR050549">
    <property type="entry name" value="MFS_Trehalose_Transporter"/>
</dbReference>
<dbReference type="PANTHER" id="PTHR48021">
    <property type="match status" value="1"/>
</dbReference>
<dbReference type="Pfam" id="PF00083">
    <property type="entry name" value="Sugar_tr"/>
    <property type="match status" value="1"/>
</dbReference>
<evidence type="ECO:0000259" key="6">
    <source>
        <dbReference type="PROSITE" id="PS50850"/>
    </source>
</evidence>
<evidence type="ECO:0000256" key="3">
    <source>
        <dbReference type="ARBA" id="ARBA00022989"/>
    </source>
</evidence>
<dbReference type="PROSITE" id="PS00217">
    <property type="entry name" value="SUGAR_TRANSPORT_2"/>
    <property type="match status" value="1"/>
</dbReference>
<dbReference type="InterPro" id="IPR020846">
    <property type="entry name" value="MFS_dom"/>
</dbReference>
<evidence type="ECO:0000313" key="8">
    <source>
        <dbReference type="Proteomes" id="UP001497623"/>
    </source>
</evidence>
<sequence length="205" mass="22051">DSLIPLGIPVGSLGVPAVMGVWGRRPALLVSCFCMILSWMGVAFSPSTAGLLIARFVSGIANGGFSCVCNAYAVEVSDVSVRGVMATMPSVGVIAGQVVTAGLGYGFRYYTVALINCFLPLLLALITVIWLPETPSFLIIKDRDNKARSVLERLRGPTADLDEEIAECRRLNMATRGSSWRNLLHPHILKQVAVVNAIFIIQIFS</sequence>
<dbReference type="InterPro" id="IPR036259">
    <property type="entry name" value="MFS_trans_sf"/>
</dbReference>
<protein>
    <recommendedName>
        <fullName evidence="6">Major facilitator superfamily (MFS) profile domain-containing protein</fullName>
    </recommendedName>
</protein>
<feature type="domain" description="Major facilitator superfamily (MFS) profile" evidence="6">
    <location>
        <begin position="1"/>
        <end position="205"/>
    </location>
</feature>
<keyword evidence="8" id="KW-1185">Reference proteome</keyword>
<dbReference type="AlphaFoldDB" id="A0AAV2SMW8"/>
<accession>A0AAV2SMW8</accession>
<organism evidence="7 8">
    <name type="scientific">Meganyctiphanes norvegica</name>
    <name type="common">Northern krill</name>
    <name type="synonym">Thysanopoda norvegica</name>
    <dbReference type="NCBI Taxonomy" id="48144"/>
    <lineage>
        <taxon>Eukaryota</taxon>
        <taxon>Metazoa</taxon>
        <taxon>Ecdysozoa</taxon>
        <taxon>Arthropoda</taxon>
        <taxon>Crustacea</taxon>
        <taxon>Multicrustacea</taxon>
        <taxon>Malacostraca</taxon>
        <taxon>Eumalacostraca</taxon>
        <taxon>Eucarida</taxon>
        <taxon>Euphausiacea</taxon>
        <taxon>Euphausiidae</taxon>
        <taxon>Meganyctiphanes</taxon>
    </lineage>
</organism>